<dbReference type="InterPro" id="IPR002059">
    <property type="entry name" value="CSP_DNA-bd"/>
</dbReference>
<dbReference type="Gene3D" id="2.40.50.140">
    <property type="entry name" value="Nucleic acid-binding proteins"/>
    <property type="match status" value="1"/>
</dbReference>
<proteinExistence type="predicted"/>
<dbReference type="CDD" id="cd04458">
    <property type="entry name" value="CSP_CDS"/>
    <property type="match status" value="1"/>
</dbReference>
<evidence type="ECO:0000256" key="2">
    <source>
        <dbReference type="ARBA" id="ARBA00022490"/>
    </source>
</evidence>
<keyword evidence="5" id="KW-1185">Reference proteome</keyword>
<dbReference type="AlphaFoldDB" id="A0A0R2BQY9"/>
<accession>A0A0R2BQY9</accession>
<dbReference type="PIRSF" id="PIRSF002599">
    <property type="entry name" value="Cold_shock_A"/>
    <property type="match status" value="1"/>
</dbReference>
<evidence type="ECO:0000256" key="1">
    <source>
        <dbReference type="ARBA" id="ARBA00004496"/>
    </source>
</evidence>
<feature type="domain" description="CSD" evidence="3">
    <location>
        <begin position="1"/>
        <end position="65"/>
    </location>
</feature>
<dbReference type="InterPro" id="IPR011129">
    <property type="entry name" value="CSD"/>
</dbReference>
<evidence type="ECO:0000313" key="4">
    <source>
        <dbReference type="EMBL" id="KRM78310.1"/>
    </source>
</evidence>
<dbReference type="PROSITE" id="PS51857">
    <property type="entry name" value="CSD_2"/>
    <property type="match status" value="1"/>
</dbReference>
<evidence type="ECO:0000313" key="5">
    <source>
        <dbReference type="Proteomes" id="UP000051813"/>
    </source>
</evidence>
<sequence>MIQGKVRSFDEQKGFGFISSPGLPDTFVFFSAIKGSGFKTLTPGQPVEFQIVQGENGPQAVNVEILEDEIKESDSNDEY</sequence>
<dbReference type="InterPro" id="IPR050181">
    <property type="entry name" value="Cold_shock_domain"/>
</dbReference>
<dbReference type="GO" id="GO:0005737">
    <property type="term" value="C:cytoplasm"/>
    <property type="evidence" value="ECO:0007669"/>
    <property type="project" value="UniProtKB-SubCell"/>
</dbReference>
<reference evidence="4 5" key="1">
    <citation type="journal article" date="2015" name="Genome Announc.">
        <title>Expanding the biotechnology potential of lactobacilli through comparative genomics of 213 strains and associated genera.</title>
        <authorList>
            <person name="Sun Z."/>
            <person name="Harris H.M."/>
            <person name="McCann A."/>
            <person name="Guo C."/>
            <person name="Argimon S."/>
            <person name="Zhang W."/>
            <person name="Yang X."/>
            <person name="Jeffery I.B."/>
            <person name="Cooney J.C."/>
            <person name="Kagawa T.F."/>
            <person name="Liu W."/>
            <person name="Song Y."/>
            <person name="Salvetti E."/>
            <person name="Wrobel A."/>
            <person name="Rasinkangas P."/>
            <person name="Parkhill J."/>
            <person name="Rea M.C."/>
            <person name="O'Sullivan O."/>
            <person name="Ritari J."/>
            <person name="Douillard F.P."/>
            <person name="Paul Ross R."/>
            <person name="Yang R."/>
            <person name="Briner A.E."/>
            <person name="Felis G.E."/>
            <person name="de Vos W.M."/>
            <person name="Barrangou R."/>
            <person name="Klaenhammer T.R."/>
            <person name="Caufield P.W."/>
            <person name="Cui Y."/>
            <person name="Zhang H."/>
            <person name="O'Toole P.W."/>
        </authorList>
    </citation>
    <scope>NUCLEOTIDE SEQUENCE [LARGE SCALE GENOMIC DNA]</scope>
    <source>
        <strain evidence="4 5">DSM 20335</strain>
    </source>
</reference>
<dbReference type="EMBL" id="AYYK01000022">
    <property type="protein sequence ID" value="KRM78310.1"/>
    <property type="molecule type" value="Genomic_DNA"/>
</dbReference>
<dbReference type="PANTHER" id="PTHR11544">
    <property type="entry name" value="COLD SHOCK DOMAIN CONTAINING PROTEINS"/>
    <property type="match status" value="1"/>
</dbReference>
<comment type="caution">
    <text evidence="4">The sequence shown here is derived from an EMBL/GenBank/DDBJ whole genome shotgun (WGS) entry which is preliminary data.</text>
</comment>
<keyword evidence="2" id="KW-0963">Cytoplasm</keyword>
<dbReference type="InterPro" id="IPR012340">
    <property type="entry name" value="NA-bd_OB-fold"/>
</dbReference>
<name>A0A0R2BQY9_9LACO</name>
<dbReference type="PRINTS" id="PR00050">
    <property type="entry name" value="COLDSHOCK"/>
</dbReference>
<dbReference type="STRING" id="1423738.FC84_GL001132"/>
<comment type="subcellular location">
    <subcellularLocation>
        <location evidence="1">Cytoplasm</location>
    </subcellularLocation>
</comment>
<dbReference type="Proteomes" id="UP000051813">
    <property type="component" value="Unassembled WGS sequence"/>
</dbReference>
<dbReference type="GO" id="GO:0003676">
    <property type="term" value="F:nucleic acid binding"/>
    <property type="evidence" value="ECO:0007669"/>
    <property type="project" value="InterPro"/>
</dbReference>
<dbReference type="InterPro" id="IPR012156">
    <property type="entry name" value="Cold_shock_CspA"/>
</dbReference>
<organism evidence="4 5">
    <name type="scientific">Lapidilactobacillus dextrinicus DSM 20335</name>
    <dbReference type="NCBI Taxonomy" id="1423738"/>
    <lineage>
        <taxon>Bacteria</taxon>
        <taxon>Bacillati</taxon>
        <taxon>Bacillota</taxon>
        <taxon>Bacilli</taxon>
        <taxon>Lactobacillales</taxon>
        <taxon>Lactobacillaceae</taxon>
        <taxon>Lapidilactobacillus</taxon>
    </lineage>
</organism>
<gene>
    <name evidence="4" type="ORF">FC84_GL001132</name>
</gene>
<dbReference type="PATRIC" id="fig|1423738.3.peg.1145"/>
<protein>
    <recommendedName>
        <fullName evidence="3">CSD domain-containing protein</fullName>
    </recommendedName>
</protein>
<evidence type="ECO:0000259" key="3">
    <source>
        <dbReference type="PROSITE" id="PS51857"/>
    </source>
</evidence>
<dbReference type="Pfam" id="PF00313">
    <property type="entry name" value="CSD"/>
    <property type="match status" value="1"/>
</dbReference>
<dbReference type="SUPFAM" id="SSF50249">
    <property type="entry name" value="Nucleic acid-binding proteins"/>
    <property type="match status" value="1"/>
</dbReference>
<dbReference type="SMART" id="SM00357">
    <property type="entry name" value="CSP"/>
    <property type="match status" value="1"/>
</dbReference>